<dbReference type="Proteomes" id="UP001472677">
    <property type="component" value="Unassembled WGS sequence"/>
</dbReference>
<protein>
    <submittedName>
        <fullName evidence="1">Uncharacterized protein</fullName>
    </submittedName>
</protein>
<evidence type="ECO:0000313" key="1">
    <source>
        <dbReference type="EMBL" id="KAK8548805.1"/>
    </source>
</evidence>
<keyword evidence="2" id="KW-1185">Reference proteome</keyword>
<proteinExistence type="predicted"/>
<comment type="caution">
    <text evidence="1">The sequence shown here is derived from an EMBL/GenBank/DDBJ whole genome shotgun (WGS) entry which is preliminary data.</text>
</comment>
<evidence type="ECO:0000313" key="2">
    <source>
        <dbReference type="Proteomes" id="UP001472677"/>
    </source>
</evidence>
<reference evidence="1 2" key="1">
    <citation type="journal article" date="2024" name="G3 (Bethesda)">
        <title>Genome assembly of Hibiscus sabdariffa L. provides insights into metabolisms of medicinal natural products.</title>
        <authorList>
            <person name="Kim T."/>
        </authorList>
    </citation>
    <scope>NUCLEOTIDE SEQUENCE [LARGE SCALE GENOMIC DNA]</scope>
    <source>
        <strain evidence="1">TK-2024</strain>
        <tissue evidence="1">Old leaves</tissue>
    </source>
</reference>
<accession>A0ABR2DXU9</accession>
<name>A0ABR2DXU9_9ROSI</name>
<sequence>MLYRNDGFRLQMRLHIWSLGDLTVKYIGGRRFFIDVNDEELLCLLEKQQWSLLKEALPEFQLTTKQGRIKSFRKMVGCCQRTLAQGNGLSESLAHQSEFLVNCIVEERVNFCLNVSGSKGWDLSWSRVKILGV</sequence>
<organism evidence="1 2">
    <name type="scientific">Hibiscus sabdariffa</name>
    <name type="common">roselle</name>
    <dbReference type="NCBI Taxonomy" id="183260"/>
    <lineage>
        <taxon>Eukaryota</taxon>
        <taxon>Viridiplantae</taxon>
        <taxon>Streptophyta</taxon>
        <taxon>Embryophyta</taxon>
        <taxon>Tracheophyta</taxon>
        <taxon>Spermatophyta</taxon>
        <taxon>Magnoliopsida</taxon>
        <taxon>eudicotyledons</taxon>
        <taxon>Gunneridae</taxon>
        <taxon>Pentapetalae</taxon>
        <taxon>rosids</taxon>
        <taxon>malvids</taxon>
        <taxon>Malvales</taxon>
        <taxon>Malvaceae</taxon>
        <taxon>Malvoideae</taxon>
        <taxon>Hibiscus</taxon>
    </lineage>
</organism>
<gene>
    <name evidence="1" type="ORF">V6N12_061709</name>
</gene>
<dbReference type="EMBL" id="JBBPBM010000021">
    <property type="protein sequence ID" value="KAK8548805.1"/>
    <property type="molecule type" value="Genomic_DNA"/>
</dbReference>